<evidence type="ECO:0000313" key="1">
    <source>
        <dbReference type="EMBL" id="KAF7716869.1"/>
    </source>
</evidence>
<gene>
    <name evidence="1" type="ORF">PECM_005079</name>
</gene>
<organism evidence="1 2">
    <name type="scientific">Penicillium ucsense</name>
    <dbReference type="NCBI Taxonomy" id="2839758"/>
    <lineage>
        <taxon>Eukaryota</taxon>
        <taxon>Fungi</taxon>
        <taxon>Dikarya</taxon>
        <taxon>Ascomycota</taxon>
        <taxon>Pezizomycotina</taxon>
        <taxon>Eurotiomycetes</taxon>
        <taxon>Eurotiomycetidae</taxon>
        <taxon>Eurotiales</taxon>
        <taxon>Aspergillaceae</taxon>
        <taxon>Penicillium</taxon>
    </lineage>
</organism>
<protein>
    <submittedName>
        <fullName evidence="1">Uncharacterized protein</fullName>
    </submittedName>
</protein>
<name>A0A8J8W5M0_9EURO</name>
<dbReference type="EMBL" id="WIWV01000034">
    <property type="protein sequence ID" value="KAF7716869.1"/>
    <property type="molecule type" value="Genomic_DNA"/>
</dbReference>
<dbReference type="AlphaFoldDB" id="A0A8J8W5M0"/>
<keyword evidence="2" id="KW-1185">Reference proteome</keyword>
<evidence type="ECO:0000313" key="2">
    <source>
        <dbReference type="Proteomes" id="UP000631181"/>
    </source>
</evidence>
<accession>A0A8J8W5M0</accession>
<dbReference type="Proteomes" id="UP000631181">
    <property type="component" value="Unassembled WGS sequence"/>
</dbReference>
<sequence length="211" mass="22133">MALDQDKNPRTSSFPLVYPFSSSQLLSKLFKEIKKFSSPILQLKMMSPISLKAIGGAAAVYLLGQQVQCPFVAIPLIGDAVAMTVAQVGSAAASFGGAIAAAHFGGGKRDIEGRATFVDAPAGVPQYNFDMCAESLADPSVHVTVTGPVQNNGVQIDGLPSTCMVLSNVFDGNAAGGPRPTPCGSACLLYNNLNQAEYSQMQAIFERMKNL</sequence>
<reference evidence="1" key="1">
    <citation type="journal article" date="2020" name="Front. Microbiol.">
        <title>Gene regulatory networks of Penicillium echinulatum 2HH and Penicillium oxalicum 114-2 inferred by a computational biology approach.</title>
        <authorList>
            <person name="Lenz A.R."/>
            <person name="Galan-Vasquez E."/>
            <person name="Balbinot E."/>
            <person name="De Abreu F.P."/>
            <person name="De Oliveira N.S."/>
            <person name="Da Rosa L.O."/>
            <person name="De Avila E Silva S."/>
            <person name="Camassola M."/>
            <person name="Dillon A.J.P."/>
            <person name="Perez-Rueda E."/>
        </authorList>
    </citation>
    <scope>NUCLEOTIDE SEQUENCE</scope>
    <source>
        <strain evidence="1">S1M29</strain>
    </source>
</reference>
<comment type="caution">
    <text evidence="1">The sequence shown here is derived from an EMBL/GenBank/DDBJ whole genome shotgun (WGS) entry which is preliminary data.</text>
</comment>
<dbReference type="OrthoDB" id="4161406at2759"/>
<proteinExistence type="predicted"/>